<proteinExistence type="predicted"/>
<accession>X1V0D7</accession>
<dbReference type="EMBL" id="BARW01028105">
    <property type="protein sequence ID" value="GAJ09292.1"/>
    <property type="molecule type" value="Genomic_DNA"/>
</dbReference>
<sequence length="64" mass="7212">MHCHFRTDGATPNYCDFRCIEASVCRLEAYAINFSDDMVVFDQLPVPYVAINHGDENVGSLTKN</sequence>
<organism evidence="1">
    <name type="scientific">marine sediment metagenome</name>
    <dbReference type="NCBI Taxonomy" id="412755"/>
    <lineage>
        <taxon>unclassified sequences</taxon>
        <taxon>metagenomes</taxon>
        <taxon>ecological metagenomes</taxon>
    </lineage>
</organism>
<comment type="caution">
    <text evidence="1">The sequence shown here is derived from an EMBL/GenBank/DDBJ whole genome shotgun (WGS) entry which is preliminary data.</text>
</comment>
<protein>
    <submittedName>
        <fullName evidence="1">Uncharacterized protein</fullName>
    </submittedName>
</protein>
<feature type="non-terminal residue" evidence="1">
    <location>
        <position position="64"/>
    </location>
</feature>
<gene>
    <name evidence="1" type="ORF">S12H4_45453</name>
</gene>
<reference evidence="1" key="1">
    <citation type="journal article" date="2014" name="Front. Microbiol.">
        <title>High frequency of phylogenetically diverse reductive dehalogenase-homologous genes in deep subseafloor sedimentary metagenomes.</title>
        <authorList>
            <person name="Kawai M."/>
            <person name="Futagami T."/>
            <person name="Toyoda A."/>
            <person name="Takaki Y."/>
            <person name="Nishi S."/>
            <person name="Hori S."/>
            <person name="Arai W."/>
            <person name="Tsubouchi T."/>
            <person name="Morono Y."/>
            <person name="Uchiyama I."/>
            <person name="Ito T."/>
            <person name="Fujiyama A."/>
            <person name="Inagaki F."/>
            <person name="Takami H."/>
        </authorList>
    </citation>
    <scope>NUCLEOTIDE SEQUENCE</scope>
    <source>
        <strain evidence="1">Expedition CK06-06</strain>
    </source>
</reference>
<evidence type="ECO:0000313" key="1">
    <source>
        <dbReference type="EMBL" id="GAJ09292.1"/>
    </source>
</evidence>
<dbReference type="AlphaFoldDB" id="X1V0D7"/>
<name>X1V0D7_9ZZZZ</name>